<evidence type="ECO:0000313" key="13">
    <source>
        <dbReference type="EMBL" id="UYM05351.1"/>
    </source>
</evidence>
<dbReference type="EMBL" id="CP094970">
    <property type="protein sequence ID" value="UYM05351.1"/>
    <property type="molecule type" value="Genomic_DNA"/>
</dbReference>
<dbReference type="SUPFAM" id="SSF64438">
    <property type="entry name" value="CNF1/YfiH-like putative cysteine hydrolases"/>
    <property type="match status" value="1"/>
</dbReference>
<keyword evidence="5" id="KW-0479">Metal-binding</keyword>
<dbReference type="RefSeq" id="WP_271634172.1">
    <property type="nucleotide sequence ID" value="NZ_CP094970.1"/>
</dbReference>
<dbReference type="InterPro" id="IPR011324">
    <property type="entry name" value="Cytotoxic_necrot_fac-like_cat"/>
</dbReference>
<dbReference type="AlphaFoldDB" id="A0AA46YLB5"/>
<keyword evidence="4" id="KW-0808">Transferase</keyword>
<dbReference type="Gene3D" id="3.60.140.10">
    <property type="entry name" value="CNF1/YfiH-like putative cysteine hydrolases"/>
    <property type="match status" value="1"/>
</dbReference>
<dbReference type="NCBIfam" id="TIGR00726">
    <property type="entry name" value="peptidoglycan editing factor PgeF"/>
    <property type="match status" value="1"/>
</dbReference>
<proteinExistence type="inferred from homology"/>
<protein>
    <recommendedName>
        <fullName evidence="12">Purine nucleoside phosphorylase</fullName>
    </recommendedName>
</protein>
<evidence type="ECO:0000256" key="12">
    <source>
        <dbReference type="RuleBase" id="RU361274"/>
    </source>
</evidence>
<evidence type="ECO:0000256" key="4">
    <source>
        <dbReference type="ARBA" id="ARBA00022679"/>
    </source>
</evidence>
<dbReference type="InterPro" id="IPR038371">
    <property type="entry name" value="Cu_polyphenol_OxRdtase_sf"/>
</dbReference>
<evidence type="ECO:0000256" key="7">
    <source>
        <dbReference type="ARBA" id="ARBA00022833"/>
    </source>
</evidence>
<dbReference type="GO" id="GO:0005507">
    <property type="term" value="F:copper ion binding"/>
    <property type="evidence" value="ECO:0007669"/>
    <property type="project" value="TreeGrafter"/>
</dbReference>
<dbReference type="PANTHER" id="PTHR30616:SF2">
    <property type="entry name" value="PURINE NUCLEOSIDE PHOSPHORYLASE LACC1"/>
    <property type="match status" value="1"/>
</dbReference>
<dbReference type="InterPro" id="IPR003730">
    <property type="entry name" value="Cu_polyphenol_OxRdtase"/>
</dbReference>
<evidence type="ECO:0000256" key="8">
    <source>
        <dbReference type="ARBA" id="ARBA00023008"/>
    </source>
</evidence>
<evidence type="ECO:0000256" key="3">
    <source>
        <dbReference type="ARBA" id="ARBA00007353"/>
    </source>
</evidence>
<comment type="catalytic activity">
    <reaction evidence="11">
        <text>S-methyl-5'-thioadenosine + phosphate = 5-(methylsulfanyl)-alpha-D-ribose 1-phosphate + adenine</text>
        <dbReference type="Rhea" id="RHEA:11852"/>
        <dbReference type="ChEBI" id="CHEBI:16708"/>
        <dbReference type="ChEBI" id="CHEBI:17509"/>
        <dbReference type="ChEBI" id="CHEBI:43474"/>
        <dbReference type="ChEBI" id="CHEBI:58533"/>
        <dbReference type="EC" id="2.4.2.28"/>
    </reaction>
    <physiologicalReaction direction="left-to-right" evidence="11">
        <dbReference type="Rhea" id="RHEA:11853"/>
    </physiologicalReaction>
</comment>
<evidence type="ECO:0000256" key="6">
    <source>
        <dbReference type="ARBA" id="ARBA00022801"/>
    </source>
</evidence>
<name>A0AA46YLB5_9ACTN</name>
<evidence type="ECO:0000256" key="2">
    <source>
        <dbReference type="ARBA" id="ARBA00003215"/>
    </source>
</evidence>
<comment type="catalytic activity">
    <reaction evidence="10">
        <text>adenosine + phosphate = alpha-D-ribose 1-phosphate + adenine</text>
        <dbReference type="Rhea" id="RHEA:27642"/>
        <dbReference type="ChEBI" id="CHEBI:16335"/>
        <dbReference type="ChEBI" id="CHEBI:16708"/>
        <dbReference type="ChEBI" id="CHEBI:43474"/>
        <dbReference type="ChEBI" id="CHEBI:57720"/>
        <dbReference type="EC" id="2.4.2.1"/>
    </reaction>
    <physiologicalReaction direction="left-to-right" evidence="10">
        <dbReference type="Rhea" id="RHEA:27643"/>
    </physiologicalReaction>
</comment>
<comment type="function">
    <text evidence="2">Purine nucleoside enzyme that catalyzes the phosphorolysis of adenosine and inosine nucleosides, yielding D-ribose 1-phosphate and the respective free bases, adenine and hypoxanthine. Also catalyzes the phosphorolysis of S-methyl-5'-thioadenosine into adenine and S-methyl-5-thio-alpha-D-ribose 1-phosphate. Also has adenosine deaminase activity.</text>
</comment>
<evidence type="ECO:0000256" key="1">
    <source>
        <dbReference type="ARBA" id="ARBA00000553"/>
    </source>
</evidence>
<evidence type="ECO:0000313" key="14">
    <source>
        <dbReference type="Proteomes" id="UP001164390"/>
    </source>
</evidence>
<evidence type="ECO:0000256" key="10">
    <source>
        <dbReference type="ARBA" id="ARBA00048968"/>
    </source>
</evidence>
<dbReference type="GO" id="GO:0016787">
    <property type="term" value="F:hydrolase activity"/>
    <property type="evidence" value="ECO:0007669"/>
    <property type="project" value="UniProtKB-KW"/>
</dbReference>
<keyword evidence="14" id="KW-1185">Reference proteome</keyword>
<dbReference type="Proteomes" id="UP001164390">
    <property type="component" value="Chromosome"/>
</dbReference>
<dbReference type="Pfam" id="PF02578">
    <property type="entry name" value="Cu-oxidase_4"/>
    <property type="match status" value="1"/>
</dbReference>
<evidence type="ECO:0000256" key="11">
    <source>
        <dbReference type="ARBA" id="ARBA00049893"/>
    </source>
</evidence>
<dbReference type="KEGG" id="sgrg:L0C25_23040"/>
<comment type="catalytic activity">
    <reaction evidence="1">
        <text>inosine + phosphate = alpha-D-ribose 1-phosphate + hypoxanthine</text>
        <dbReference type="Rhea" id="RHEA:27646"/>
        <dbReference type="ChEBI" id="CHEBI:17368"/>
        <dbReference type="ChEBI" id="CHEBI:17596"/>
        <dbReference type="ChEBI" id="CHEBI:43474"/>
        <dbReference type="ChEBI" id="CHEBI:57720"/>
        <dbReference type="EC" id="2.4.2.1"/>
    </reaction>
    <physiologicalReaction direction="left-to-right" evidence="1">
        <dbReference type="Rhea" id="RHEA:27647"/>
    </physiologicalReaction>
</comment>
<dbReference type="GO" id="GO:0017061">
    <property type="term" value="F:S-methyl-5-thioadenosine phosphorylase activity"/>
    <property type="evidence" value="ECO:0007669"/>
    <property type="project" value="UniProtKB-EC"/>
</dbReference>
<dbReference type="PANTHER" id="PTHR30616">
    <property type="entry name" value="UNCHARACTERIZED PROTEIN YFIH"/>
    <property type="match status" value="1"/>
</dbReference>
<organism evidence="13 14">
    <name type="scientific">Solicola gregarius</name>
    <dbReference type="NCBI Taxonomy" id="2908642"/>
    <lineage>
        <taxon>Bacteria</taxon>
        <taxon>Bacillati</taxon>
        <taxon>Actinomycetota</taxon>
        <taxon>Actinomycetes</taxon>
        <taxon>Propionibacteriales</taxon>
        <taxon>Nocardioidaceae</taxon>
        <taxon>Solicola</taxon>
    </lineage>
</organism>
<accession>A0AA46YLB5</accession>
<sequence length="245" mass="25285">MFAFRDRAGGADLAFTDRHGGASVGPWESLNLGTSNGDDAASVERNLDDLAAAFGADRDSMVRMSQFHGNDVHVVASDHDGSVPRADALVTDVPGVSLLVRVADCAPVVLVAPDDGVVGVVHAGREGVANGVVVRTVEAMRDLGAGPVHAWIGPRACGACYEVPAEMRARVSAIVPATHATTPSGTPSLDLAAGLAAQLSAVGVAITDLAEHRAACTIEGVDDYFSYRRQGQQSGRLGALVRLRP</sequence>
<evidence type="ECO:0000256" key="9">
    <source>
        <dbReference type="ARBA" id="ARBA00047989"/>
    </source>
</evidence>
<keyword evidence="7" id="KW-0862">Zinc</keyword>
<gene>
    <name evidence="13" type="primary">pgeF</name>
    <name evidence="13" type="ORF">L0C25_23040</name>
</gene>
<comment type="catalytic activity">
    <reaction evidence="9">
        <text>adenosine + H2O + H(+) = inosine + NH4(+)</text>
        <dbReference type="Rhea" id="RHEA:24408"/>
        <dbReference type="ChEBI" id="CHEBI:15377"/>
        <dbReference type="ChEBI" id="CHEBI:15378"/>
        <dbReference type="ChEBI" id="CHEBI:16335"/>
        <dbReference type="ChEBI" id="CHEBI:17596"/>
        <dbReference type="ChEBI" id="CHEBI:28938"/>
        <dbReference type="EC" id="3.5.4.4"/>
    </reaction>
    <physiologicalReaction direction="left-to-right" evidence="9">
        <dbReference type="Rhea" id="RHEA:24409"/>
    </physiologicalReaction>
</comment>
<reference evidence="13" key="1">
    <citation type="submission" date="2022-01" db="EMBL/GenBank/DDBJ databases">
        <title>Nocardioidaceae gen. sp. A5X3R13.</title>
        <authorList>
            <person name="Lopez Marin M.A."/>
            <person name="Uhlik O."/>
        </authorList>
    </citation>
    <scope>NUCLEOTIDE SEQUENCE</scope>
    <source>
        <strain evidence="13">A5X3R13</strain>
    </source>
</reference>
<dbReference type="CDD" id="cd16833">
    <property type="entry name" value="YfiH"/>
    <property type="match status" value="1"/>
</dbReference>
<comment type="similarity">
    <text evidence="3 12">Belongs to the purine nucleoside phosphorylase YfiH/LACC1 family.</text>
</comment>
<keyword evidence="6" id="KW-0378">Hydrolase</keyword>
<evidence type="ECO:0000256" key="5">
    <source>
        <dbReference type="ARBA" id="ARBA00022723"/>
    </source>
</evidence>
<keyword evidence="8" id="KW-0186">Copper</keyword>